<feature type="compositionally biased region" description="Polar residues" evidence="3">
    <location>
        <begin position="1"/>
        <end position="11"/>
    </location>
</feature>
<evidence type="ECO:0000259" key="4">
    <source>
        <dbReference type="Pfam" id="PF01301"/>
    </source>
</evidence>
<accession>A0ABU7FHF8</accession>
<keyword evidence="6" id="KW-0326">Glycosidase</keyword>
<evidence type="ECO:0000256" key="2">
    <source>
        <dbReference type="RuleBase" id="RU003679"/>
    </source>
</evidence>
<keyword evidence="6" id="KW-0378">Hydrolase</keyword>
<feature type="region of interest" description="Disordered" evidence="3">
    <location>
        <begin position="1"/>
        <end position="21"/>
    </location>
</feature>
<name>A0ABU7FHF8_9ACTN</name>
<protein>
    <submittedName>
        <fullName evidence="6">Beta-galactosidase</fullName>
        <ecNumber evidence="6">3.2.1.23</ecNumber>
    </submittedName>
</protein>
<keyword evidence="7" id="KW-1185">Reference proteome</keyword>
<dbReference type="PANTHER" id="PTHR23421">
    <property type="entry name" value="BETA-GALACTOSIDASE RELATED"/>
    <property type="match status" value="1"/>
</dbReference>
<dbReference type="Pfam" id="PF01301">
    <property type="entry name" value="Glyco_hydro_35"/>
    <property type="match status" value="1"/>
</dbReference>
<comment type="caution">
    <text evidence="6">The sequence shown here is derived from an EMBL/GenBank/DDBJ whole genome shotgun (WGS) entry which is preliminary data.</text>
</comment>
<dbReference type="InterPro" id="IPR001944">
    <property type="entry name" value="Glycoside_Hdrlase_35"/>
</dbReference>
<evidence type="ECO:0000256" key="3">
    <source>
        <dbReference type="SAM" id="MobiDB-lite"/>
    </source>
</evidence>
<sequence>MNTSDASSHTPQIRPAPQDTSRILERRRVAVELTRRRLLVGGLPRIVMSGEVHYFRLHRGDWADRLDKLVAAGCTAVSSYMPWLIHETADGSIDLTGTTSPYRDLVGFLELAAERDLLVIARPGPFVMAELKNEGIPFGIYRDHPEAIPRGWDGAPAPTRTLDYLDPGYLAEADRWFATILPLLAERQITRGGPVAAVQLDNEVGMLSWISGAPELTDRTLTALADRALARWGREEASERYGADPQDPTAWAAQWRAGGTDGGTTTQQLALHHDLGDHHRDRYADYLRHLRETAVQHGIDVPFLVNLHGTAAERGRTFPIGISQLSRSYAGVPQTTSGSDHYLHDLTVENVPDLYVMNAFMAAVHDADQPLTSLEFEAGDGDHGEDLTRRTSPQSLDLKTRLCVAQGNRLISYYLFSGGHNPPLDAPAGDGNDRIAFTGERHGFAAPVDPEGRTNESYPALRDAVRAVRGSEHLLADMDEEHDDLLLGYVPDHYLTEYAHPAAARRRELVRDIERMRGMGPRDILARALLLGGHSFAAVDLSGAPTSAGAALDPAGPALALATPAVLGRAVQERLAAFLKDGGRLLLHGRLPVLDDDGTACTVLADTLGLAVDAGVESTDHYFASVRATGWAGAQPEVRVGHLERLRTTDTPGTKTETLVQDVADGSPAAVEVTLDGGGRAIVMACDYPCHLDFWRALVARLGVRRRIVAHGAAPGLVATTTADGTGQRLLHLVNVAAVPQTFTLDVAGEPFAPGTPLELPARSGLMVPAGIRLDGAVLHWATAELDGPGDGSTLLLRRGAGPGRALLSTVRDVVADADAQVTRTGDKVLVTWPAGTNGDRLRLRLV</sequence>
<proteinExistence type="inferred from homology"/>
<dbReference type="SUPFAM" id="SSF51445">
    <property type="entry name" value="(Trans)glycosidases"/>
    <property type="match status" value="1"/>
</dbReference>
<evidence type="ECO:0000259" key="5">
    <source>
        <dbReference type="Pfam" id="PF22369"/>
    </source>
</evidence>
<reference evidence="6" key="1">
    <citation type="submission" date="2024-01" db="EMBL/GenBank/DDBJ databases">
        <title>First draft genome sequence data of TA4-1, the type strain of Gram-positive actinobacterium Streptomyces chiangmaiensis.</title>
        <authorList>
            <person name="Yasawong M."/>
            <person name="Nantapong N."/>
        </authorList>
    </citation>
    <scope>NUCLEOTIDE SEQUENCE</scope>
    <source>
        <strain evidence="6">TA4-1</strain>
    </source>
</reference>
<comment type="similarity">
    <text evidence="1 2">Belongs to the glycosyl hydrolase 35 family.</text>
</comment>
<dbReference type="EMBL" id="JAYWVC010000035">
    <property type="protein sequence ID" value="MED7823057.1"/>
    <property type="molecule type" value="Genomic_DNA"/>
</dbReference>
<dbReference type="RefSeq" id="WP_329507482.1">
    <property type="nucleotide sequence ID" value="NZ_BAAAYZ010000236.1"/>
</dbReference>
<dbReference type="Pfam" id="PF22369">
    <property type="entry name" value="GLMA_2nd"/>
    <property type="match status" value="1"/>
</dbReference>
<organism evidence="6 7">
    <name type="scientific">Streptomyces chiangmaiensis</name>
    <dbReference type="NCBI Taxonomy" id="766497"/>
    <lineage>
        <taxon>Bacteria</taxon>
        <taxon>Bacillati</taxon>
        <taxon>Actinomycetota</taxon>
        <taxon>Actinomycetes</taxon>
        <taxon>Kitasatosporales</taxon>
        <taxon>Streptomycetaceae</taxon>
        <taxon>Streptomyces</taxon>
    </lineage>
</organism>
<dbReference type="Gene3D" id="3.20.20.80">
    <property type="entry name" value="Glycosidases"/>
    <property type="match status" value="1"/>
</dbReference>
<dbReference type="Proteomes" id="UP001333996">
    <property type="component" value="Unassembled WGS sequence"/>
</dbReference>
<gene>
    <name evidence="6" type="ORF">VXC91_13960</name>
</gene>
<feature type="domain" description="Glycoside hydrolase 35 catalytic" evidence="4">
    <location>
        <begin position="38"/>
        <end position="206"/>
    </location>
</feature>
<dbReference type="GO" id="GO:0004565">
    <property type="term" value="F:beta-galactosidase activity"/>
    <property type="evidence" value="ECO:0007669"/>
    <property type="project" value="UniProtKB-EC"/>
</dbReference>
<feature type="domain" description="GLMA-like second" evidence="5">
    <location>
        <begin position="522"/>
        <end position="612"/>
    </location>
</feature>
<evidence type="ECO:0000313" key="6">
    <source>
        <dbReference type="EMBL" id="MED7823057.1"/>
    </source>
</evidence>
<dbReference type="InterPro" id="IPR054746">
    <property type="entry name" value="GLMA-like_second"/>
</dbReference>
<evidence type="ECO:0000256" key="1">
    <source>
        <dbReference type="ARBA" id="ARBA00009809"/>
    </source>
</evidence>
<dbReference type="InterPro" id="IPR029062">
    <property type="entry name" value="Class_I_gatase-like"/>
</dbReference>
<dbReference type="Gene3D" id="3.40.50.880">
    <property type="match status" value="1"/>
</dbReference>
<dbReference type="InterPro" id="IPR031330">
    <property type="entry name" value="Gly_Hdrlase_35_cat"/>
</dbReference>
<dbReference type="EC" id="3.2.1.23" evidence="6"/>
<evidence type="ECO:0000313" key="7">
    <source>
        <dbReference type="Proteomes" id="UP001333996"/>
    </source>
</evidence>
<dbReference type="InterPro" id="IPR017853">
    <property type="entry name" value="GH"/>
</dbReference>